<evidence type="ECO:0008006" key="2">
    <source>
        <dbReference type="Google" id="ProtNLM"/>
    </source>
</evidence>
<name>A0A3B0SQE1_9ZZZZ</name>
<proteinExistence type="predicted"/>
<accession>A0A3B0SQE1</accession>
<dbReference type="EMBL" id="UOEG01000159">
    <property type="protein sequence ID" value="VAV97075.1"/>
    <property type="molecule type" value="Genomic_DNA"/>
</dbReference>
<sequence>MHDPLADLVNLTDALYQAELAKMHGLAAQESKLRGDLIKLDQHQKQNMALSASELFAPRHIGADVLWQGWVGRSRTELNQQLALVLAKKSQMMSALRRAHGKRHAAAQLRKDALSARRKKSNEKRDQQEQNLLLLKPYLG</sequence>
<reference evidence="1" key="1">
    <citation type="submission" date="2018-06" db="EMBL/GenBank/DDBJ databases">
        <authorList>
            <person name="Zhirakovskaya E."/>
        </authorList>
    </citation>
    <scope>NUCLEOTIDE SEQUENCE</scope>
</reference>
<evidence type="ECO:0000313" key="1">
    <source>
        <dbReference type="EMBL" id="VAV97075.1"/>
    </source>
</evidence>
<organism evidence="1">
    <name type="scientific">hydrothermal vent metagenome</name>
    <dbReference type="NCBI Taxonomy" id="652676"/>
    <lineage>
        <taxon>unclassified sequences</taxon>
        <taxon>metagenomes</taxon>
        <taxon>ecological metagenomes</taxon>
    </lineage>
</organism>
<gene>
    <name evidence="1" type="ORF">MNBD_ALPHA07-649</name>
</gene>
<protein>
    <recommendedName>
        <fullName evidence="2">Flagellar FliJ protein</fullName>
    </recommendedName>
</protein>
<dbReference type="AlphaFoldDB" id="A0A3B0SQE1"/>